<accession>A0A8C8UN69</accession>
<dbReference type="InterPro" id="IPR036179">
    <property type="entry name" value="Ig-like_dom_sf"/>
</dbReference>
<name>A0A8C8UN69_PERMB</name>
<protein>
    <recommendedName>
        <fullName evidence="5">Ig-like domain-containing protein</fullName>
    </recommendedName>
</protein>
<feature type="domain" description="Ig-like" evidence="5">
    <location>
        <begin position="56"/>
        <end position="162"/>
    </location>
</feature>
<evidence type="ECO:0000259" key="5">
    <source>
        <dbReference type="PROSITE" id="PS50835"/>
    </source>
</evidence>
<dbReference type="InterPro" id="IPR013106">
    <property type="entry name" value="Ig_V-set"/>
</dbReference>
<dbReference type="GeneTree" id="ENSGT00940000164789"/>
<evidence type="ECO:0000256" key="4">
    <source>
        <dbReference type="ARBA" id="ARBA00043265"/>
    </source>
</evidence>
<reference evidence="6 7" key="1">
    <citation type="submission" date="2018-10" db="EMBL/GenBank/DDBJ databases">
        <title>Improved assembly of the deer mouse Peromyscus maniculatus genome.</title>
        <authorList>
            <person name="Lassance J.-M."/>
            <person name="Hoekstra H.E."/>
        </authorList>
    </citation>
    <scope>NUCLEOTIDE SEQUENCE [LARGE SCALE GENOMIC DNA]</scope>
</reference>
<dbReference type="PROSITE" id="PS50835">
    <property type="entry name" value="IG_LIKE"/>
    <property type="match status" value="1"/>
</dbReference>
<dbReference type="SMART" id="SM00409">
    <property type="entry name" value="IG"/>
    <property type="match status" value="1"/>
</dbReference>
<reference evidence="6" key="3">
    <citation type="submission" date="2025-09" db="UniProtKB">
        <authorList>
            <consortium name="Ensembl"/>
        </authorList>
    </citation>
    <scope>IDENTIFICATION</scope>
</reference>
<dbReference type="AlphaFoldDB" id="A0A8C8UN69"/>
<evidence type="ECO:0000256" key="1">
    <source>
        <dbReference type="ARBA" id="ARBA00022859"/>
    </source>
</evidence>
<keyword evidence="1" id="KW-0391">Immunity</keyword>
<dbReference type="SUPFAM" id="SSF48726">
    <property type="entry name" value="Immunoglobulin"/>
    <property type="match status" value="1"/>
</dbReference>
<proteinExistence type="predicted"/>
<reference evidence="6" key="2">
    <citation type="submission" date="2025-08" db="UniProtKB">
        <authorList>
            <consortium name="Ensembl"/>
        </authorList>
    </citation>
    <scope>IDENTIFICATION</scope>
</reference>
<dbReference type="InterPro" id="IPR007110">
    <property type="entry name" value="Ig-like_dom"/>
</dbReference>
<dbReference type="SMART" id="SM00406">
    <property type="entry name" value="IGv"/>
    <property type="match status" value="1"/>
</dbReference>
<dbReference type="Pfam" id="PF07686">
    <property type="entry name" value="V-set"/>
    <property type="match status" value="1"/>
</dbReference>
<dbReference type="InterPro" id="IPR050150">
    <property type="entry name" value="IgV_Light_Chain"/>
</dbReference>
<dbReference type="FunFam" id="2.60.40.10:FF:000212">
    <property type="entry name" value="Immunoglobulin kappa chain variable 12-38"/>
    <property type="match status" value="1"/>
</dbReference>
<dbReference type="Ensembl" id="ENSPEMT00000033658.1">
    <property type="protein sequence ID" value="ENSPEMP00000031862.1"/>
    <property type="gene ID" value="ENSPEMG00000029605.1"/>
</dbReference>
<dbReference type="GO" id="GO:0005576">
    <property type="term" value="C:extracellular region"/>
    <property type="evidence" value="ECO:0007669"/>
    <property type="project" value="UniProtKB-ARBA"/>
</dbReference>
<sequence length="180" mass="20315">MEVLRRTTSACPLFLESTVAHFSFCSIRFASQLFCLFHVENLTDLIYLFLRARCDIQVTQSPSSLSASLGDRVTMTCKASENIDKYMAWYQQKPGEVPKLLIYSASTLQSGVPSRFSGSGSGTDFSFTISSLEPEDVATYYCQQHYSLPFTQCYRLEQKSFTSLGPICFLLDMKCDQGYE</sequence>
<dbReference type="InterPro" id="IPR003599">
    <property type="entry name" value="Ig_sub"/>
</dbReference>
<evidence type="ECO:0000256" key="3">
    <source>
        <dbReference type="ARBA" id="ARBA00023157"/>
    </source>
</evidence>
<evidence type="ECO:0000313" key="7">
    <source>
        <dbReference type="Proteomes" id="UP000694547"/>
    </source>
</evidence>
<dbReference type="CDD" id="cd04980">
    <property type="entry name" value="IgV_L_kappa"/>
    <property type="match status" value="1"/>
</dbReference>
<evidence type="ECO:0000256" key="2">
    <source>
        <dbReference type="ARBA" id="ARBA00023130"/>
    </source>
</evidence>
<evidence type="ECO:0000313" key="6">
    <source>
        <dbReference type="Ensembl" id="ENSPEMP00000031862.1"/>
    </source>
</evidence>
<keyword evidence="7" id="KW-1185">Reference proteome</keyword>
<dbReference type="Proteomes" id="UP000694547">
    <property type="component" value="Chromosome 3"/>
</dbReference>
<dbReference type="Gene3D" id="2.60.40.10">
    <property type="entry name" value="Immunoglobulins"/>
    <property type="match status" value="1"/>
</dbReference>
<keyword evidence="2" id="KW-1064">Adaptive immunity</keyword>
<keyword evidence="4" id="KW-1280">Immunoglobulin</keyword>
<dbReference type="GO" id="GO:0005886">
    <property type="term" value="C:plasma membrane"/>
    <property type="evidence" value="ECO:0007669"/>
    <property type="project" value="UniProtKB-ARBA"/>
</dbReference>
<dbReference type="GO" id="GO:0019814">
    <property type="term" value="C:immunoglobulin complex"/>
    <property type="evidence" value="ECO:0007669"/>
    <property type="project" value="UniProtKB-KW"/>
</dbReference>
<keyword evidence="3" id="KW-1015">Disulfide bond</keyword>
<dbReference type="PANTHER" id="PTHR23267">
    <property type="entry name" value="IMMUNOGLOBULIN LIGHT CHAIN"/>
    <property type="match status" value="1"/>
</dbReference>
<dbReference type="InterPro" id="IPR013783">
    <property type="entry name" value="Ig-like_fold"/>
</dbReference>
<dbReference type="GO" id="GO:0002250">
    <property type="term" value="P:adaptive immune response"/>
    <property type="evidence" value="ECO:0007669"/>
    <property type="project" value="UniProtKB-KW"/>
</dbReference>
<organism evidence="6 7">
    <name type="scientific">Peromyscus maniculatus bairdii</name>
    <name type="common">Prairie deer mouse</name>
    <dbReference type="NCBI Taxonomy" id="230844"/>
    <lineage>
        <taxon>Eukaryota</taxon>
        <taxon>Metazoa</taxon>
        <taxon>Chordata</taxon>
        <taxon>Craniata</taxon>
        <taxon>Vertebrata</taxon>
        <taxon>Euteleostomi</taxon>
        <taxon>Mammalia</taxon>
        <taxon>Eutheria</taxon>
        <taxon>Euarchontoglires</taxon>
        <taxon>Glires</taxon>
        <taxon>Rodentia</taxon>
        <taxon>Myomorpha</taxon>
        <taxon>Muroidea</taxon>
        <taxon>Cricetidae</taxon>
        <taxon>Neotominae</taxon>
        <taxon>Peromyscus</taxon>
    </lineage>
</organism>